<dbReference type="Proteomes" id="UP000479710">
    <property type="component" value="Unassembled WGS sequence"/>
</dbReference>
<evidence type="ECO:0000313" key="2">
    <source>
        <dbReference type="Proteomes" id="UP000479710"/>
    </source>
</evidence>
<accession>A0A6G1F4X2</accession>
<keyword evidence="2" id="KW-1185">Reference proteome</keyword>
<name>A0A6G1F4X2_9ORYZ</name>
<comment type="caution">
    <text evidence="1">The sequence shown here is derived from an EMBL/GenBank/DDBJ whole genome shotgun (WGS) entry which is preliminary data.</text>
</comment>
<evidence type="ECO:0000313" key="1">
    <source>
        <dbReference type="EMBL" id="KAF0931957.1"/>
    </source>
</evidence>
<dbReference type="EMBL" id="SPHZ02000001">
    <property type="protein sequence ID" value="KAF0931957.1"/>
    <property type="molecule type" value="Genomic_DNA"/>
</dbReference>
<gene>
    <name evidence="1" type="ORF">E2562_007458</name>
</gene>
<dbReference type="AlphaFoldDB" id="A0A6G1F4X2"/>
<sequence>MKAGKGLTERQWLATSNGVELGILLLAPLRRWQSVVDPWWATKGGGCGRTLRGSWSGRGPSKAGAASGVRAAVSLVFGRRGRDGLLSFPFPWDLARARELGANGDEPRRPGAVRLGVDRERWVWRAVRCARRGSALPLIGAGLGVQAPFGPAVQRQRRRQRDSERQRARVVLGGAGAATAVASSRGAGDRVVVRRWQAVRFLACGAQWAAPSPVRWAQHGVSTVGANGSTGSSWSATD</sequence>
<organism evidence="1 2">
    <name type="scientific">Oryza meyeriana var. granulata</name>
    <dbReference type="NCBI Taxonomy" id="110450"/>
    <lineage>
        <taxon>Eukaryota</taxon>
        <taxon>Viridiplantae</taxon>
        <taxon>Streptophyta</taxon>
        <taxon>Embryophyta</taxon>
        <taxon>Tracheophyta</taxon>
        <taxon>Spermatophyta</taxon>
        <taxon>Magnoliopsida</taxon>
        <taxon>Liliopsida</taxon>
        <taxon>Poales</taxon>
        <taxon>Poaceae</taxon>
        <taxon>BOP clade</taxon>
        <taxon>Oryzoideae</taxon>
        <taxon>Oryzeae</taxon>
        <taxon>Oryzinae</taxon>
        <taxon>Oryza</taxon>
        <taxon>Oryza meyeriana</taxon>
    </lineage>
</organism>
<proteinExistence type="predicted"/>
<protein>
    <submittedName>
        <fullName evidence="1">Uncharacterized protein</fullName>
    </submittedName>
</protein>
<reference evidence="1 2" key="1">
    <citation type="submission" date="2019-11" db="EMBL/GenBank/DDBJ databases">
        <title>Whole genome sequence of Oryza granulata.</title>
        <authorList>
            <person name="Li W."/>
        </authorList>
    </citation>
    <scope>NUCLEOTIDE SEQUENCE [LARGE SCALE GENOMIC DNA]</scope>
    <source>
        <strain evidence="2">cv. Menghai</strain>
        <tissue evidence="1">Leaf</tissue>
    </source>
</reference>